<proteinExistence type="predicted"/>
<gene>
    <name evidence="2" type="primary">novG</name>
    <name evidence="2" type="ORF">LF1_41500</name>
</gene>
<dbReference type="RefSeq" id="WP_068263071.1">
    <property type="nucleotide sequence ID" value="NZ_LWSK01000043.1"/>
</dbReference>
<organism evidence="2 3">
    <name type="scientific">Rubripirellula obstinata</name>
    <dbReference type="NCBI Taxonomy" id="406547"/>
    <lineage>
        <taxon>Bacteria</taxon>
        <taxon>Pseudomonadati</taxon>
        <taxon>Planctomycetota</taxon>
        <taxon>Planctomycetia</taxon>
        <taxon>Pirellulales</taxon>
        <taxon>Pirellulaceae</taxon>
        <taxon>Rubripirellula</taxon>
    </lineage>
</organism>
<dbReference type="Proteomes" id="UP000322699">
    <property type="component" value="Unassembled WGS sequence"/>
</dbReference>
<feature type="compositionally biased region" description="Low complexity" evidence="1">
    <location>
        <begin position="174"/>
        <end position="192"/>
    </location>
</feature>
<evidence type="ECO:0000256" key="1">
    <source>
        <dbReference type="SAM" id="MobiDB-lite"/>
    </source>
</evidence>
<dbReference type="CDD" id="cd16387">
    <property type="entry name" value="ParB_N_Srx"/>
    <property type="match status" value="1"/>
</dbReference>
<dbReference type="EMBL" id="VRLW01000001">
    <property type="protein sequence ID" value="KAA1261599.1"/>
    <property type="molecule type" value="Genomic_DNA"/>
</dbReference>
<name>A0A5B1CP33_9BACT</name>
<accession>A0A5B1CP33</accession>
<evidence type="ECO:0000313" key="2">
    <source>
        <dbReference type="EMBL" id="KAA1261599.1"/>
    </source>
</evidence>
<reference evidence="2 3" key="1">
    <citation type="submission" date="2019-08" db="EMBL/GenBank/DDBJ databases">
        <title>Deep-cultivation of Planctomycetes and their phenomic and genomic characterization uncovers novel biology.</title>
        <authorList>
            <person name="Wiegand S."/>
            <person name="Jogler M."/>
            <person name="Boedeker C."/>
            <person name="Pinto D."/>
            <person name="Vollmers J."/>
            <person name="Rivas-Marin E."/>
            <person name="Kohn T."/>
            <person name="Peeters S.H."/>
            <person name="Heuer A."/>
            <person name="Rast P."/>
            <person name="Oberbeckmann S."/>
            <person name="Bunk B."/>
            <person name="Jeske O."/>
            <person name="Meyerdierks A."/>
            <person name="Storesund J.E."/>
            <person name="Kallscheuer N."/>
            <person name="Luecker S."/>
            <person name="Lage O.M."/>
            <person name="Pohl T."/>
            <person name="Merkel B.J."/>
            <person name="Hornburger P."/>
            <person name="Mueller R.-W."/>
            <person name="Bruemmer F."/>
            <person name="Labrenz M."/>
            <person name="Spormann A.M."/>
            <person name="Op Den Camp H."/>
            <person name="Overmann J."/>
            <person name="Amann R."/>
            <person name="Jetten M.S.M."/>
            <person name="Mascher T."/>
            <person name="Medema M.H."/>
            <person name="Devos D.P."/>
            <person name="Kaster A.-K."/>
            <person name="Ovreas L."/>
            <person name="Rohde M."/>
            <person name="Galperin M.Y."/>
            <person name="Jogler C."/>
        </authorList>
    </citation>
    <scope>NUCLEOTIDE SEQUENCE [LARGE SCALE GENOMIC DNA]</scope>
    <source>
        <strain evidence="2 3">LF1</strain>
    </source>
</reference>
<feature type="compositionally biased region" description="Basic and acidic residues" evidence="1">
    <location>
        <begin position="193"/>
        <end position="203"/>
    </location>
</feature>
<feature type="region of interest" description="Disordered" evidence="1">
    <location>
        <begin position="135"/>
        <end position="204"/>
    </location>
</feature>
<dbReference type="OrthoDB" id="291811at2"/>
<dbReference type="SUPFAM" id="SSF110849">
    <property type="entry name" value="ParB/Sulfiredoxin"/>
    <property type="match status" value="1"/>
</dbReference>
<keyword evidence="3" id="KW-1185">Reference proteome</keyword>
<dbReference type="InterPro" id="IPR036086">
    <property type="entry name" value="ParB/Sulfiredoxin_sf"/>
</dbReference>
<sequence length="298" mass="32513">MAVQKSVLIDQIKFDPTTQCRDHTENSTVDEYATVWRDHGRRGSPFPVPVFFQEGDQFWVGDGWHRSLAAKQAGRTSIPAEVRPGSRLDAIKHALGANQQHGLRRSQADKRKAIETALREFPDWSNNAIAKAVGVSDSTVKAHRQDSVQAPNHEPENAQESSEPLRRVGADGKSYPASRPSSSSNGAASASAKGERRPEDPGKLARSAIRRMEASLIDASAGLTLLSDIEAIEPKLEDQYQACIQYQMSFLQFAEYMLGMTGGVPKPKPNDQTVGDTTLLFVDADGQPISNDDESEAA</sequence>
<dbReference type="AlphaFoldDB" id="A0A5B1CP33"/>
<comment type="caution">
    <text evidence="2">The sequence shown here is derived from an EMBL/GenBank/DDBJ whole genome shotgun (WGS) entry which is preliminary data.</text>
</comment>
<evidence type="ECO:0000313" key="3">
    <source>
        <dbReference type="Proteomes" id="UP000322699"/>
    </source>
</evidence>
<protein>
    <submittedName>
        <fullName evidence="2">Transcriptional regulator NovG</fullName>
    </submittedName>
</protein>